<comment type="caution">
    <text evidence="2">The sequence shown here is derived from an EMBL/GenBank/DDBJ whole genome shotgun (WGS) entry which is preliminary data.</text>
</comment>
<protein>
    <submittedName>
        <fullName evidence="2">Uncharacterized protein</fullName>
    </submittedName>
</protein>
<accession>A0ABS1CP19</accession>
<evidence type="ECO:0000256" key="1">
    <source>
        <dbReference type="SAM" id="MobiDB-lite"/>
    </source>
</evidence>
<evidence type="ECO:0000313" key="3">
    <source>
        <dbReference type="Proteomes" id="UP000748752"/>
    </source>
</evidence>
<feature type="compositionally biased region" description="Low complexity" evidence="1">
    <location>
        <begin position="99"/>
        <end position="120"/>
    </location>
</feature>
<gene>
    <name evidence="2" type="ORF">CKO31_21255</name>
</gene>
<dbReference type="Proteomes" id="UP000748752">
    <property type="component" value="Unassembled WGS sequence"/>
</dbReference>
<dbReference type="RefSeq" id="WP_200241347.1">
    <property type="nucleotide sequence ID" value="NZ_NRRV01000073.1"/>
</dbReference>
<sequence>MEIGIPQPEQLPCEVYVMDGDTYVAVQVVNEPDWANEANLPPIDDAVQAKRERLATMQSAAFHYLDAAAVREVYRQEVAAGGPASDAAAHPMDEPWMEPPAGTGATGTETAPAEATAAEPKASDEPAPEAMFLAYQRRIIAKHEAVLDLEFEHRKPEALVQFDRVLRWLKTKYPSALAPEAAIRRTRQRIAREETGEQMDRLRSGGRAVIHAAFSIDHPKPEVVRLSLLCPATFAFPETLRVEVNVKAERIAESWRDQYAMESTITAYVMGTPLNWEKQTVGEEDAAEEIWVVSIKPFAIYS</sequence>
<name>A0ABS1CP19_9GAMM</name>
<organism evidence="2 3">
    <name type="scientific">Thiohalocapsa halophila</name>
    <dbReference type="NCBI Taxonomy" id="69359"/>
    <lineage>
        <taxon>Bacteria</taxon>
        <taxon>Pseudomonadati</taxon>
        <taxon>Pseudomonadota</taxon>
        <taxon>Gammaproteobacteria</taxon>
        <taxon>Chromatiales</taxon>
        <taxon>Chromatiaceae</taxon>
        <taxon>Thiohalocapsa</taxon>
    </lineage>
</organism>
<keyword evidence="3" id="KW-1185">Reference proteome</keyword>
<evidence type="ECO:0000313" key="2">
    <source>
        <dbReference type="EMBL" id="MBK1633234.1"/>
    </source>
</evidence>
<dbReference type="EMBL" id="NRRV01000073">
    <property type="protein sequence ID" value="MBK1633234.1"/>
    <property type="molecule type" value="Genomic_DNA"/>
</dbReference>
<proteinExistence type="predicted"/>
<reference evidence="2 3" key="1">
    <citation type="journal article" date="2020" name="Microorganisms">
        <title>Osmotic Adaptation and Compatible Solute Biosynthesis of Phototrophic Bacteria as Revealed from Genome Analyses.</title>
        <authorList>
            <person name="Imhoff J.F."/>
            <person name="Rahn T."/>
            <person name="Kunzel S."/>
            <person name="Keller A."/>
            <person name="Neulinger S.C."/>
        </authorList>
    </citation>
    <scope>NUCLEOTIDE SEQUENCE [LARGE SCALE GENOMIC DNA]</scope>
    <source>
        <strain evidence="2 3">DSM 6210</strain>
    </source>
</reference>
<feature type="region of interest" description="Disordered" evidence="1">
    <location>
        <begin position="83"/>
        <end position="126"/>
    </location>
</feature>